<name>M3IL01_9BACT</name>
<dbReference type="STRING" id="1073353.H740_04780"/>
<organism evidence="1 2">
    <name type="scientific">Campylobacter showae CC57C</name>
    <dbReference type="NCBI Taxonomy" id="1073353"/>
    <lineage>
        <taxon>Bacteria</taxon>
        <taxon>Pseudomonadati</taxon>
        <taxon>Campylobacterota</taxon>
        <taxon>Epsilonproteobacteria</taxon>
        <taxon>Campylobacterales</taxon>
        <taxon>Campylobacteraceae</taxon>
        <taxon>Campylobacter</taxon>
    </lineage>
</organism>
<dbReference type="RefSeq" id="WP_002951853.1">
    <property type="nucleotide sequence ID" value="NZ_AOTD01000119.1"/>
</dbReference>
<dbReference type="AlphaFoldDB" id="M3IL01"/>
<dbReference type="PATRIC" id="fig|1073353.3.peg.1025"/>
<comment type="caution">
    <text evidence="1">The sequence shown here is derived from an EMBL/GenBank/DDBJ whole genome shotgun (WGS) entry which is preliminary data.</text>
</comment>
<dbReference type="Proteomes" id="UP000011782">
    <property type="component" value="Unassembled WGS sequence"/>
</dbReference>
<protein>
    <submittedName>
        <fullName evidence="1">Uncharacterized protein</fullName>
    </submittedName>
</protein>
<reference evidence="1 2" key="1">
    <citation type="submission" date="2013-02" db="EMBL/GenBank/DDBJ databases">
        <title>Co-occurrence of anaerobic bacteria in colorectal carcinomas.</title>
        <authorList>
            <person name="Holt R.A."/>
            <person name="Warren R.L."/>
            <person name="Allen-Vercoe E."/>
            <person name="Pleasance S."/>
            <person name="Freeman D.J."/>
            <person name="Watson P."/>
            <person name="Moore R."/>
            <person name="Cochrane K."/>
        </authorList>
    </citation>
    <scope>NUCLEOTIDE SEQUENCE [LARGE SCALE GENOMIC DNA]</scope>
    <source>
        <strain evidence="1 2">CC57C</strain>
    </source>
</reference>
<accession>M3IL01</accession>
<proteinExistence type="predicted"/>
<gene>
    <name evidence="1" type="ORF">H740_04780</name>
</gene>
<evidence type="ECO:0000313" key="2">
    <source>
        <dbReference type="Proteomes" id="UP000011782"/>
    </source>
</evidence>
<sequence length="68" mass="8259">MISPTVFEHWFNDRLIRLKNDKIEYLVNPKLKHSIRIDQISDIKRTADTRYEYFQRTPLICAALIFVY</sequence>
<dbReference type="EMBL" id="AOTD01000119">
    <property type="protein sequence ID" value="EMG30781.1"/>
    <property type="molecule type" value="Genomic_DNA"/>
</dbReference>
<evidence type="ECO:0000313" key="1">
    <source>
        <dbReference type="EMBL" id="EMG30781.1"/>
    </source>
</evidence>